<name>A0A1I1GMW0_9GAMM</name>
<dbReference type="PANTHER" id="PTHR40940">
    <property type="entry name" value="PROTEIN BATD-RELATED"/>
    <property type="match status" value="1"/>
</dbReference>
<dbReference type="EMBL" id="FOLH01000003">
    <property type="protein sequence ID" value="SFC13099.1"/>
    <property type="molecule type" value="Genomic_DNA"/>
</dbReference>
<proteinExistence type="predicted"/>
<evidence type="ECO:0000313" key="2">
    <source>
        <dbReference type="EMBL" id="SFC13099.1"/>
    </source>
</evidence>
<gene>
    <name evidence="2" type="ORF">SAMN05660443_1540</name>
</gene>
<dbReference type="STRING" id="1122252.SAMN05660443_1540"/>
<keyword evidence="1" id="KW-1133">Transmembrane helix</keyword>
<dbReference type="AlphaFoldDB" id="A0A1I1GMW0"/>
<feature type="transmembrane region" description="Helical" evidence="1">
    <location>
        <begin position="404"/>
        <end position="425"/>
    </location>
</feature>
<dbReference type="PANTHER" id="PTHR40940:SF1">
    <property type="entry name" value="PROTEIN BATD"/>
    <property type="match status" value="1"/>
</dbReference>
<evidence type="ECO:0000313" key="3">
    <source>
        <dbReference type="Proteomes" id="UP000199058"/>
    </source>
</evidence>
<reference evidence="2 3" key="1">
    <citation type="submission" date="2016-10" db="EMBL/GenBank/DDBJ databases">
        <authorList>
            <person name="de Groot N.N."/>
        </authorList>
    </citation>
    <scope>NUCLEOTIDE SEQUENCE [LARGE SCALE GENOMIC DNA]</scope>
    <source>
        <strain evidence="2 3">DSM 18438</strain>
    </source>
</reference>
<protein>
    <submittedName>
        <fullName evidence="2">Oxygen tolerance</fullName>
    </submittedName>
</protein>
<dbReference type="Pfam" id="PF13584">
    <property type="entry name" value="BatD"/>
    <property type="match status" value="1"/>
</dbReference>
<keyword evidence="3" id="KW-1185">Reference proteome</keyword>
<dbReference type="RefSeq" id="WP_091961552.1">
    <property type="nucleotide sequence ID" value="NZ_FOLH01000003.1"/>
</dbReference>
<evidence type="ECO:0000256" key="1">
    <source>
        <dbReference type="SAM" id="Phobius"/>
    </source>
</evidence>
<dbReference type="InterPro" id="IPR025738">
    <property type="entry name" value="BatD"/>
</dbReference>
<dbReference type="Proteomes" id="UP000199058">
    <property type="component" value="Unassembled WGS sequence"/>
</dbReference>
<dbReference type="OrthoDB" id="5293418at2"/>
<accession>A0A1I1GMW0</accession>
<keyword evidence="1" id="KW-0812">Transmembrane</keyword>
<keyword evidence="1" id="KW-0472">Membrane</keyword>
<sequence>MKNFWLLLFGILIASPVQAVLMTLDKPRIQAGGELEMLVETRSSRPEELELRWPQAWEEHLELISKEHQVERLPRGFYQHRWQLRWQHKDALSRDRELSLPPLRVDGRPAQQLRLDIQAAPQQTQPLRRISQPLEMEHRVDRTEVYPGEALLYELIIRYQGYPREPRLSPMEVEGGQARTLSEQEQGFNQRGVNWQEARWREIIQVSSSEEVRILPRYFSSRLDFPGRGEADRYQAETSEIELTLLPFPEDWPENAAWLPAQGLVLAAHWQGSPNRALVDEPLELVIEFDAVGQQARNLPVFQSLTFPGVRVEPLAEQRRDRVIDGYLAASLTQRLLVYPQQEGKLELPPLKVHWWDTGARQLRTEEIRLPVLPVQASLRGPLQAPYTAIESESATPPPNWSRLLIFLLAGFLLVSLAASAWKIYQAEARQRLKKHLKEGPETWSHAELLELVRRFNLEEQAQPLLVQAAAGKLPTRKAIKQQLLATQATSVTTPLPPLNP</sequence>
<organism evidence="2 3">
    <name type="scientific">Marinospirillum celere</name>
    <dbReference type="NCBI Taxonomy" id="1122252"/>
    <lineage>
        <taxon>Bacteria</taxon>
        <taxon>Pseudomonadati</taxon>
        <taxon>Pseudomonadota</taxon>
        <taxon>Gammaproteobacteria</taxon>
        <taxon>Oceanospirillales</taxon>
        <taxon>Oceanospirillaceae</taxon>
        <taxon>Marinospirillum</taxon>
    </lineage>
</organism>